<dbReference type="Proteomes" id="UP000297245">
    <property type="component" value="Unassembled WGS sequence"/>
</dbReference>
<protein>
    <submittedName>
        <fullName evidence="2">Uncharacterized protein</fullName>
    </submittedName>
</protein>
<feature type="signal peptide" evidence="1">
    <location>
        <begin position="1"/>
        <end position="37"/>
    </location>
</feature>
<reference evidence="2 3" key="1">
    <citation type="journal article" date="2019" name="Nat. Ecol. Evol.">
        <title>Megaphylogeny resolves global patterns of mushroom evolution.</title>
        <authorList>
            <person name="Varga T."/>
            <person name="Krizsan K."/>
            <person name="Foldi C."/>
            <person name="Dima B."/>
            <person name="Sanchez-Garcia M."/>
            <person name="Sanchez-Ramirez S."/>
            <person name="Szollosi G.J."/>
            <person name="Szarkandi J.G."/>
            <person name="Papp V."/>
            <person name="Albert L."/>
            <person name="Andreopoulos W."/>
            <person name="Angelini C."/>
            <person name="Antonin V."/>
            <person name="Barry K.W."/>
            <person name="Bougher N.L."/>
            <person name="Buchanan P."/>
            <person name="Buyck B."/>
            <person name="Bense V."/>
            <person name="Catcheside P."/>
            <person name="Chovatia M."/>
            <person name="Cooper J."/>
            <person name="Damon W."/>
            <person name="Desjardin D."/>
            <person name="Finy P."/>
            <person name="Geml J."/>
            <person name="Haridas S."/>
            <person name="Hughes K."/>
            <person name="Justo A."/>
            <person name="Karasinski D."/>
            <person name="Kautmanova I."/>
            <person name="Kiss B."/>
            <person name="Kocsube S."/>
            <person name="Kotiranta H."/>
            <person name="LaButti K.M."/>
            <person name="Lechner B.E."/>
            <person name="Liimatainen K."/>
            <person name="Lipzen A."/>
            <person name="Lukacs Z."/>
            <person name="Mihaltcheva S."/>
            <person name="Morgado L.N."/>
            <person name="Niskanen T."/>
            <person name="Noordeloos M.E."/>
            <person name="Ohm R.A."/>
            <person name="Ortiz-Santana B."/>
            <person name="Ovrebo C."/>
            <person name="Racz N."/>
            <person name="Riley R."/>
            <person name="Savchenko A."/>
            <person name="Shiryaev A."/>
            <person name="Soop K."/>
            <person name="Spirin V."/>
            <person name="Szebenyi C."/>
            <person name="Tomsovsky M."/>
            <person name="Tulloss R.E."/>
            <person name="Uehling J."/>
            <person name="Grigoriev I.V."/>
            <person name="Vagvolgyi C."/>
            <person name="Papp T."/>
            <person name="Martin F.M."/>
            <person name="Miettinen O."/>
            <person name="Hibbett D.S."/>
            <person name="Nagy L.G."/>
        </authorList>
    </citation>
    <scope>NUCLEOTIDE SEQUENCE [LARGE SCALE GENOMIC DNA]</scope>
    <source>
        <strain evidence="2 3">CBS 962.96</strain>
    </source>
</reference>
<keyword evidence="1" id="KW-0732">Signal</keyword>
<gene>
    <name evidence="2" type="ORF">K435DRAFT_796423</name>
</gene>
<dbReference type="AlphaFoldDB" id="A0A4S8M643"/>
<name>A0A4S8M643_DENBC</name>
<organism evidence="2 3">
    <name type="scientific">Dendrothele bispora (strain CBS 962.96)</name>
    <dbReference type="NCBI Taxonomy" id="1314807"/>
    <lineage>
        <taxon>Eukaryota</taxon>
        <taxon>Fungi</taxon>
        <taxon>Dikarya</taxon>
        <taxon>Basidiomycota</taxon>
        <taxon>Agaricomycotina</taxon>
        <taxon>Agaricomycetes</taxon>
        <taxon>Agaricomycetidae</taxon>
        <taxon>Agaricales</taxon>
        <taxon>Agaricales incertae sedis</taxon>
        <taxon>Dendrothele</taxon>
    </lineage>
</organism>
<evidence type="ECO:0000313" key="2">
    <source>
        <dbReference type="EMBL" id="THU97560.1"/>
    </source>
</evidence>
<dbReference type="EMBL" id="ML179153">
    <property type="protein sequence ID" value="THU97560.1"/>
    <property type="molecule type" value="Genomic_DNA"/>
</dbReference>
<feature type="chain" id="PRO_5021012001" evidence="1">
    <location>
        <begin position="38"/>
        <end position="163"/>
    </location>
</feature>
<evidence type="ECO:0000256" key="1">
    <source>
        <dbReference type="SAM" id="SignalP"/>
    </source>
</evidence>
<proteinExistence type="predicted"/>
<accession>A0A4S8M643</accession>
<evidence type="ECO:0000313" key="3">
    <source>
        <dbReference type="Proteomes" id="UP000297245"/>
    </source>
</evidence>
<keyword evidence="3" id="KW-1185">Reference proteome</keyword>
<sequence>MATPVLTTLAIPNLHARFSKSLLGLFVLWLLRYDICCQNSTTAHSGLAPEFKKRLKLTQVGVKSRQSQQSHESKVHCTGLVRDKLVNDIVAWITEMEMKGSVSLKCQYRDYECRYCYYYGKYKDCIIMADASLEIVKTFDIDMGLILVTTNIGRNSLSDAQLV</sequence>